<feature type="compositionally biased region" description="Low complexity" evidence="1">
    <location>
        <begin position="359"/>
        <end position="376"/>
    </location>
</feature>
<evidence type="ECO:0000256" key="1">
    <source>
        <dbReference type="SAM" id="MobiDB-lite"/>
    </source>
</evidence>
<dbReference type="Proteomes" id="UP000730482">
    <property type="component" value="Unassembled WGS sequence"/>
</dbReference>
<keyword evidence="3" id="KW-1185">Reference proteome</keyword>
<proteinExistence type="predicted"/>
<protein>
    <submittedName>
        <fullName evidence="2">Uncharacterized protein</fullName>
    </submittedName>
</protein>
<evidence type="ECO:0000313" key="2">
    <source>
        <dbReference type="EMBL" id="MBS2546194.1"/>
    </source>
</evidence>
<accession>A0ABS5KIP3</accession>
<comment type="caution">
    <text evidence="2">The sequence shown here is derived from an EMBL/GenBank/DDBJ whole genome shotgun (WGS) entry which is preliminary data.</text>
</comment>
<sequence length="614" mass="62684">MAKPPLARITGVAIAPGVSRNNRLYTSQNIGRLVERANTRINSGDAPVTMRTHHGAGDDSTRIVGRVTRIWQDETGAARYEGEIADAGHGPTIAGLLPTSESDTSAALRGVSIRGRWAAPPRKTTTENGTQVETADDLEIDGLDFTANPGVSGAHAVVVSATDVPNVPPTPPNSGKSWETSVEFGIVESAPDAEFVETADAAEPVPAAAGRAPVTYADRGDYLPGGAKRFPLDTLEHAKAAWFALRETDTARQYSAAQLKRVRGRTAKALTEFGVYSDPAAGWLIEAPTRDVVEDMGDGTPGFGGAYRICLTNGPTQVSVSCYQLDPHDLDAVGRAAMTGAIAAIKAIDPDLDADIDIPDAGAESAPAAPAVETAAPEPPAPSTAPNPASDTPDPVHVEDDAVAEEPTNPTAGSAPADTVPAAAVAPAAAEPDKLDKLTDMIGKLVAAIAPAAPAAAPVPVETAPAAPVAEAAAASTAAQLAALAGLVQSPAGAAAVAQAAAAQTAAMQAQAAAAPAPVAETEDQRIARLVSEQVAVRVQDLVESGQLGGGRKGLTATAPTAVPGAPPGAALNENGLPEGWPNKPLHEYSEQEFSRYAFPQLENYVLNGRVPRA</sequence>
<gene>
    <name evidence="2" type="ORF">KGQ19_04865</name>
</gene>
<feature type="region of interest" description="Disordered" evidence="1">
    <location>
        <begin position="548"/>
        <end position="587"/>
    </location>
</feature>
<reference evidence="2 3" key="1">
    <citation type="submission" date="2020-02" db="EMBL/GenBank/DDBJ databases">
        <title>Acidophilic actinobacteria isolated from forest soil.</title>
        <authorList>
            <person name="Golinska P."/>
        </authorList>
    </citation>
    <scope>NUCLEOTIDE SEQUENCE [LARGE SCALE GENOMIC DNA]</scope>
    <source>
        <strain evidence="2 3">NL8</strain>
    </source>
</reference>
<feature type="region of interest" description="Disordered" evidence="1">
    <location>
        <begin position="356"/>
        <end position="428"/>
    </location>
</feature>
<dbReference type="EMBL" id="JAAFYZ010000010">
    <property type="protein sequence ID" value="MBS2546194.1"/>
    <property type="molecule type" value="Genomic_DNA"/>
</dbReference>
<dbReference type="RefSeq" id="WP_212007845.1">
    <property type="nucleotide sequence ID" value="NZ_JAAFYZ010000010.1"/>
</dbReference>
<feature type="compositionally biased region" description="Low complexity" evidence="1">
    <location>
        <begin position="415"/>
        <end position="428"/>
    </location>
</feature>
<name>A0ABS5KIP3_9ACTN</name>
<evidence type="ECO:0000313" key="3">
    <source>
        <dbReference type="Proteomes" id="UP000730482"/>
    </source>
</evidence>
<organism evidence="2 3">
    <name type="scientific">Catenulispora pinistramenti</name>
    <dbReference type="NCBI Taxonomy" id="2705254"/>
    <lineage>
        <taxon>Bacteria</taxon>
        <taxon>Bacillati</taxon>
        <taxon>Actinomycetota</taxon>
        <taxon>Actinomycetes</taxon>
        <taxon>Catenulisporales</taxon>
        <taxon>Catenulisporaceae</taxon>
        <taxon>Catenulispora</taxon>
    </lineage>
</organism>
<feature type="compositionally biased region" description="Low complexity" evidence="1">
    <location>
        <begin position="554"/>
        <end position="572"/>
    </location>
</feature>